<dbReference type="InterPro" id="IPR013328">
    <property type="entry name" value="6PGD_dom2"/>
</dbReference>
<feature type="domain" description="3-hydroxyacyl-CoA dehydrogenase C-terminal" evidence="4">
    <location>
        <begin position="418"/>
        <end position="494"/>
    </location>
</feature>
<dbReference type="GO" id="GO:0003857">
    <property type="term" value="F:(3S)-3-hydroxyacyl-CoA dehydrogenase (NAD+) activity"/>
    <property type="evidence" value="ECO:0007669"/>
    <property type="project" value="UniProtKB-EC"/>
</dbReference>
<dbReference type="InterPro" id="IPR008927">
    <property type="entry name" value="6-PGluconate_DH-like_C_sf"/>
</dbReference>
<feature type="domain" description="3-hydroxyacyl-CoA dehydrogenase NAD binding" evidence="5">
    <location>
        <begin position="2"/>
        <end position="178"/>
    </location>
</feature>
<evidence type="ECO:0000256" key="2">
    <source>
        <dbReference type="ARBA" id="ARBA00009463"/>
    </source>
</evidence>
<comment type="similarity">
    <text evidence="2">Belongs to the 3-hydroxyacyl-CoA dehydrogenase family.</text>
</comment>
<dbReference type="NCBIfam" id="NF006124">
    <property type="entry name" value="PRK08268.1"/>
    <property type="match status" value="1"/>
</dbReference>
<dbReference type="SUPFAM" id="SSF48179">
    <property type="entry name" value="6-phosphogluconate dehydrogenase C-terminal domain-like"/>
    <property type="match status" value="2"/>
</dbReference>
<dbReference type="PANTHER" id="PTHR48075">
    <property type="entry name" value="3-HYDROXYACYL-COA DEHYDROGENASE FAMILY PROTEIN"/>
    <property type="match status" value="1"/>
</dbReference>
<sequence length="504" mass="53091">MAVVGAGAMGTGISQVALLAGHRVLLLTRRAESSRRGREEIESRILRLVDKGRLEKEEALAALDRLTTSEELPEAASAGLVIESVHEDMAAKSALLADIEKHVGEEAVIATNTSSLSVTALAAGLENPARFAGLHFFNPAPLMALVEVVSAPSTAERTTRFLRRTAERWGKTPVLSADLPGFIVNRVARPFYGEALRTREQRAASPATIDAVLTGSGGFAMGPCALMDLIGHDVNEAVTRGVWSAFHHDARFAPSLVQRKLVEAGYLGRKAGRGFYDHGPGAARPAPDTRAPVSVPPPRLVRLHGDAGPAGGLVDVLVAAGIPVERVAADAGSALDGMFELPDGTLLRLTDGRTADRHARRTERPVVLFDLSLDFATSSRTALAVSGGAPDASRDAAVGLFQLLGKDVSTVDDIPGLLVFRTVAMLVNIALDAVADGLASAPDIDTAMRLGTNYPLGPVAWGERIGLPSVLALLENLDDEHRDGHYRPSPALRRGALRTGPLAA</sequence>
<comment type="caution">
    <text evidence="7">The sequence shown here is derived from an EMBL/GenBank/DDBJ whole genome shotgun (WGS) entry which is preliminary data.</text>
</comment>
<keyword evidence="3 7" id="KW-0560">Oxidoreductase</keyword>
<accession>A0ABU3QE24</accession>
<dbReference type="Gene3D" id="1.10.1040.10">
    <property type="entry name" value="N-(1-d-carboxylethyl)-l-norvaline Dehydrogenase, domain 2"/>
    <property type="match status" value="1"/>
</dbReference>
<dbReference type="EC" id="1.1.1.35" evidence="7"/>
<dbReference type="SUPFAM" id="SSF51735">
    <property type="entry name" value="NAD(P)-binding Rossmann-fold domains"/>
    <property type="match status" value="1"/>
</dbReference>
<organism evidence="7 8">
    <name type="scientific">Streptomyces tamarix</name>
    <dbReference type="NCBI Taxonomy" id="3078565"/>
    <lineage>
        <taxon>Bacteria</taxon>
        <taxon>Bacillati</taxon>
        <taxon>Actinomycetota</taxon>
        <taxon>Actinomycetes</taxon>
        <taxon>Kitasatosporales</taxon>
        <taxon>Streptomycetaceae</taxon>
        <taxon>Streptomyces</taxon>
    </lineage>
</organism>
<dbReference type="Gene3D" id="3.40.50.720">
    <property type="entry name" value="NAD(P)-binding Rossmann-like Domain"/>
    <property type="match status" value="1"/>
</dbReference>
<proteinExistence type="inferred from homology"/>
<evidence type="ECO:0000259" key="5">
    <source>
        <dbReference type="Pfam" id="PF02737"/>
    </source>
</evidence>
<evidence type="ECO:0000313" key="7">
    <source>
        <dbReference type="EMBL" id="MDT9681031.1"/>
    </source>
</evidence>
<dbReference type="InterPro" id="IPR006176">
    <property type="entry name" value="3-OHacyl-CoA_DH_NAD-bd"/>
</dbReference>
<dbReference type="Pfam" id="PF00725">
    <property type="entry name" value="3HCDH"/>
    <property type="match status" value="2"/>
</dbReference>
<dbReference type="Proteomes" id="UP001250181">
    <property type="component" value="Unassembled WGS sequence"/>
</dbReference>
<dbReference type="Gene3D" id="1.10.1040.50">
    <property type="match status" value="1"/>
</dbReference>
<dbReference type="InterPro" id="IPR006108">
    <property type="entry name" value="3HC_DH_C"/>
</dbReference>
<evidence type="ECO:0000256" key="3">
    <source>
        <dbReference type="ARBA" id="ARBA00023002"/>
    </source>
</evidence>
<dbReference type="EMBL" id="JAWCTQ010000002">
    <property type="protein sequence ID" value="MDT9681031.1"/>
    <property type="molecule type" value="Genomic_DNA"/>
</dbReference>
<dbReference type="Pfam" id="PF18321">
    <property type="entry name" value="3HCDH_RFF"/>
    <property type="match status" value="1"/>
</dbReference>
<protein>
    <submittedName>
        <fullName evidence="7">3-hydroxyacyl-CoA dehydrogenase</fullName>
        <ecNumber evidence="7">1.1.1.35</ecNumber>
    </submittedName>
</protein>
<dbReference type="InterPro" id="IPR041040">
    <property type="entry name" value="3HCDH_RFF"/>
</dbReference>
<dbReference type="Pfam" id="PF02737">
    <property type="entry name" value="3HCDH_N"/>
    <property type="match status" value="1"/>
</dbReference>
<dbReference type="PANTHER" id="PTHR48075:SF5">
    <property type="entry name" value="3-HYDROXYBUTYRYL-COA DEHYDROGENASE"/>
    <property type="match status" value="1"/>
</dbReference>
<keyword evidence="8" id="KW-1185">Reference proteome</keyword>
<evidence type="ECO:0000256" key="1">
    <source>
        <dbReference type="ARBA" id="ARBA00005086"/>
    </source>
</evidence>
<gene>
    <name evidence="7" type="ORF">RND61_02880</name>
</gene>
<feature type="domain" description="3-hydroxybutyryl-CoA dehydrogenase reduced Rossmann-fold" evidence="6">
    <location>
        <begin position="347"/>
        <end position="415"/>
    </location>
</feature>
<evidence type="ECO:0000313" key="8">
    <source>
        <dbReference type="Proteomes" id="UP001250181"/>
    </source>
</evidence>
<evidence type="ECO:0000259" key="4">
    <source>
        <dbReference type="Pfam" id="PF00725"/>
    </source>
</evidence>
<comment type="pathway">
    <text evidence="1">Lipid metabolism; butanoate metabolism.</text>
</comment>
<feature type="domain" description="3-hydroxyacyl-CoA dehydrogenase C-terminal" evidence="4">
    <location>
        <begin position="181"/>
        <end position="277"/>
    </location>
</feature>
<dbReference type="InterPro" id="IPR036291">
    <property type="entry name" value="NAD(P)-bd_dom_sf"/>
</dbReference>
<reference evidence="7 8" key="1">
    <citation type="submission" date="2023-09" db="EMBL/GenBank/DDBJ databases">
        <title>Streptomyces sp. nov.: A antagonism against Alternaria gaisen Producing Streptochlin, Isolated from Tamarix root soil.</title>
        <authorList>
            <person name="Chen Y."/>
        </authorList>
    </citation>
    <scope>NUCLEOTIDE SEQUENCE [LARGE SCALE GENOMIC DNA]</scope>
    <source>
        <strain evidence="7 8">TRM76323</strain>
    </source>
</reference>
<dbReference type="RefSeq" id="WP_315876115.1">
    <property type="nucleotide sequence ID" value="NZ_JAWCTQ010000002.1"/>
</dbReference>
<name>A0ABU3QE24_9ACTN</name>
<evidence type="ECO:0000259" key="6">
    <source>
        <dbReference type="Pfam" id="PF18321"/>
    </source>
</evidence>